<dbReference type="STRING" id="1348253.LK09_02680"/>
<protein>
    <submittedName>
        <fullName evidence="2">Uncharacterized protein</fullName>
    </submittedName>
</protein>
<evidence type="ECO:0000313" key="2">
    <source>
        <dbReference type="EMBL" id="KHK99546.1"/>
    </source>
</evidence>
<evidence type="ECO:0000313" key="3">
    <source>
        <dbReference type="Proteomes" id="UP000031030"/>
    </source>
</evidence>
<dbReference type="RefSeq" id="WP_039395484.1">
    <property type="nucleotide sequence ID" value="NZ_JTDK01000002.1"/>
</dbReference>
<comment type="caution">
    <text evidence="2">The sequence shown here is derived from an EMBL/GenBank/DDBJ whole genome shotgun (WGS) entry which is preliminary data.</text>
</comment>
<keyword evidence="3" id="KW-1185">Reference proteome</keyword>
<keyword evidence="1" id="KW-1133">Transmembrane helix</keyword>
<dbReference type="Proteomes" id="UP000031030">
    <property type="component" value="Unassembled WGS sequence"/>
</dbReference>
<name>A0A0B2AD25_9MICO</name>
<reference evidence="2 3" key="1">
    <citation type="submission" date="2014-11" db="EMBL/GenBank/DDBJ databases">
        <title>Genome sequence of Microbacterium mangrovi MUSC 115(T).</title>
        <authorList>
            <person name="Lee L.-H."/>
        </authorList>
    </citation>
    <scope>NUCLEOTIDE SEQUENCE [LARGE SCALE GENOMIC DNA]</scope>
    <source>
        <strain evidence="2 3">MUSC 115</strain>
    </source>
</reference>
<keyword evidence="1" id="KW-0812">Transmembrane</keyword>
<feature type="transmembrane region" description="Helical" evidence="1">
    <location>
        <begin position="83"/>
        <end position="102"/>
    </location>
</feature>
<feature type="transmembrane region" description="Helical" evidence="1">
    <location>
        <begin position="50"/>
        <end position="71"/>
    </location>
</feature>
<organism evidence="2 3">
    <name type="scientific">Microbacterium mangrovi</name>
    <dbReference type="NCBI Taxonomy" id="1348253"/>
    <lineage>
        <taxon>Bacteria</taxon>
        <taxon>Bacillati</taxon>
        <taxon>Actinomycetota</taxon>
        <taxon>Actinomycetes</taxon>
        <taxon>Micrococcales</taxon>
        <taxon>Microbacteriaceae</taxon>
        <taxon>Microbacterium</taxon>
    </lineage>
</organism>
<dbReference type="OrthoDB" id="4981655at2"/>
<accession>A0A0B2AD25</accession>
<dbReference type="EMBL" id="JTDK01000002">
    <property type="protein sequence ID" value="KHK99546.1"/>
    <property type="molecule type" value="Genomic_DNA"/>
</dbReference>
<proteinExistence type="predicted"/>
<evidence type="ECO:0000256" key="1">
    <source>
        <dbReference type="SAM" id="Phobius"/>
    </source>
</evidence>
<dbReference type="AlphaFoldDB" id="A0A0B2AD25"/>
<keyword evidence="1" id="KW-0472">Membrane</keyword>
<gene>
    <name evidence="2" type="ORF">LK09_02680</name>
</gene>
<feature type="transmembrane region" description="Helical" evidence="1">
    <location>
        <begin position="12"/>
        <end position="38"/>
    </location>
</feature>
<feature type="transmembrane region" description="Helical" evidence="1">
    <location>
        <begin position="108"/>
        <end position="125"/>
    </location>
</feature>
<sequence>MSDLPETMPPRPPLVTAAVVLVYVGAMLAVVFGVLAVLSRYDTADPGRRTAITFTGIGIVLFGLLGLSVASGMSRGSRLSQRLVSLFAVLQIGAYAVTLFTAGRLSGTQWTGIVVATAVLIALWTPRSRRWFRRSVPASA</sequence>